<dbReference type="InterPro" id="IPR003597">
    <property type="entry name" value="Ig_C1-set"/>
</dbReference>
<proteinExistence type="predicted"/>
<dbReference type="SMART" id="SM00409">
    <property type="entry name" value="IG"/>
    <property type="match status" value="1"/>
</dbReference>
<evidence type="ECO:0000256" key="1">
    <source>
        <dbReference type="ARBA" id="ARBA00023157"/>
    </source>
</evidence>
<reference evidence="5" key="1">
    <citation type="submission" date="2025-08" db="UniProtKB">
        <authorList>
            <consortium name="Ensembl"/>
        </authorList>
    </citation>
    <scope>IDENTIFICATION</scope>
</reference>
<dbReference type="SMART" id="SM00407">
    <property type="entry name" value="IGc1"/>
    <property type="match status" value="1"/>
</dbReference>
<dbReference type="FunFam" id="2.60.40.10:FF:000283">
    <property type="entry name" value="Immunoglobulin kappa constant"/>
    <property type="match status" value="1"/>
</dbReference>
<dbReference type="InterPro" id="IPR013106">
    <property type="entry name" value="Ig_V-set"/>
</dbReference>
<evidence type="ECO:0000313" key="6">
    <source>
        <dbReference type="Proteomes" id="UP000694389"/>
    </source>
</evidence>
<sequence length="265" mass="29557">ITLIICYVHQTPADLLGEINNKVKLTCKHTIKSYDTILWYQRSPGNPSLKLVGFTSYTSIQTVENSFQGSFKVSGDGEKEAFLHMLKLRHPENTGDYFCASEAYFGTGTKLTVLESNRTISPPTVTVLPPSKKEKNKKTLVCVASRFYPDHVSVSWQIDGDNITDGVATDSAARLEGEHYSITSRLRVPLKTWLTQGKKFNCTVSFFNGNETVYRSDWVAGVKGCLAEKYLKITNAAKLTYAVLIAKSSFYGAFVVFLVCSRKDF</sequence>
<dbReference type="PROSITE" id="PS50835">
    <property type="entry name" value="IG_LIKE"/>
    <property type="match status" value="1"/>
</dbReference>
<evidence type="ECO:0000313" key="5">
    <source>
        <dbReference type="Ensembl" id="ENSDLAP00005054600.2"/>
    </source>
</evidence>
<accession>A0A8C4IBS8</accession>
<dbReference type="InterPro" id="IPR036179">
    <property type="entry name" value="Ig-like_dom_sf"/>
</dbReference>
<dbReference type="GeneTree" id="ENSGT00940000164625"/>
<reference evidence="5" key="2">
    <citation type="submission" date="2025-09" db="UniProtKB">
        <authorList>
            <consortium name="Ensembl"/>
        </authorList>
    </citation>
    <scope>IDENTIFICATION</scope>
</reference>
<dbReference type="PANTHER" id="PTHR19944:SF98">
    <property type="entry name" value="IG-LIKE DOMAIN-CONTAINING PROTEIN"/>
    <property type="match status" value="1"/>
</dbReference>
<dbReference type="Ensembl" id="ENSDLAT00005058004.2">
    <property type="protein sequence ID" value="ENSDLAP00005054600.2"/>
    <property type="gene ID" value="ENSDLAG00005023367.2"/>
</dbReference>
<dbReference type="AlphaFoldDB" id="A0A8C4IBS8"/>
<dbReference type="InterPro" id="IPR007110">
    <property type="entry name" value="Ig-like_dom"/>
</dbReference>
<feature type="domain" description="Ig-like" evidence="4">
    <location>
        <begin position="123"/>
        <end position="220"/>
    </location>
</feature>
<dbReference type="Gene3D" id="2.60.40.10">
    <property type="entry name" value="Immunoglobulins"/>
    <property type="match status" value="2"/>
</dbReference>
<keyword evidence="1" id="KW-1015">Disulfide bond</keyword>
<evidence type="ECO:0000256" key="2">
    <source>
        <dbReference type="ARBA" id="ARBA00023319"/>
    </source>
</evidence>
<keyword evidence="3" id="KW-1133">Transmembrane helix</keyword>
<dbReference type="Pfam" id="PF07686">
    <property type="entry name" value="V-set"/>
    <property type="match status" value="1"/>
</dbReference>
<dbReference type="SUPFAM" id="SSF48726">
    <property type="entry name" value="Immunoglobulin"/>
    <property type="match status" value="2"/>
</dbReference>
<organism evidence="5 6">
    <name type="scientific">Dicentrarchus labrax</name>
    <name type="common">European seabass</name>
    <name type="synonym">Morone labrax</name>
    <dbReference type="NCBI Taxonomy" id="13489"/>
    <lineage>
        <taxon>Eukaryota</taxon>
        <taxon>Metazoa</taxon>
        <taxon>Chordata</taxon>
        <taxon>Craniata</taxon>
        <taxon>Vertebrata</taxon>
        <taxon>Euteleostomi</taxon>
        <taxon>Actinopterygii</taxon>
        <taxon>Neopterygii</taxon>
        <taxon>Teleostei</taxon>
        <taxon>Neoteleostei</taxon>
        <taxon>Acanthomorphata</taxon>
        <taxon>Eupercaria</taxon>
        <taxon>Moronidae</taxon>
        <taxon>Dicentrarchus</taxon>
    </lineage>
</organism>
<keyword evidence="3" id="KW-0472">Membrane</keyword>
<keyword evidence="2" id="KW-0393">Immunoglobulin domain</keyword>
<dbReference type="PANTHER" id="PTHR19944">
    <property type="entry name" value="MHC CLASS II-RELATED"/>
    <property type="match status" value="1"/>
</dbReference>
<feature type="transmembrane region" description="Helical" evidence="3">
    <location>
        <begin position="239"/>
        <end position="260"/>
    </location>
</feature>
<keyword evidence="6" id="KW-1185">Reference proteome</keyword>
<dbReference type="Proteomes" id="UP000694389">
    <property type="component" value="Unassembled WGS sequence"/>
</dbReference>
<dbReference type="InterPro" id="IPR013783">
    <property type="entry name" value="Ig-like_fold"/>
</dbReference>
<name>A0A8C4IBS8_DICLA</name>
<evidence type="ECO:0000256" key="3">
    <source>
        <dbReference type="SAM" id="Phobius"/>
    </source>
</evidence>
<evidence type="ECO:0000259" key="4">
    <source>
        <dbReference type="PROSITE" id="PS50835"/>
    </source>
</evidence>
<protein>
    <recommendedName>
        <fullName evidence="4">Ig-like domain-containing protein</fullName>
    </recommendedName>
</protein>
<dbReference type="InterPro" id="IPR003599">
    <property type="entry name" value="Ig_sub"/>
</dbReference>
<keyword evidence="3" id="KW-0812">Transmembrane</keyword>
<dbReference type="SMART" id="SM00406">
    <property type="entry name" value="IGv"/>
    <property type="match status" value="1"/>
</dbReference>
<dbReference type="InterPro" id="IPR050160">
    <property type="entry name" value="MHC/Immunoglobulin"/>
</dbReference>
<dbReference type="Pfam" id="PF07654">
    <property type="entry name" value="C1-set"/>
    <property type="match status" value="1"/>
</dbReference>